<evidence type="ECO:0000313" key="4">
    <source>
        <dbReference type="Proteomes" id="UP000466345"/>
    </source>
</evidence>
<feature type="region of interest" description="Disordered" evidence="1">
    <location>
        <begin position="26"/>
        <end position="45"/>
    </location>
</feature>
<accession>A0A7K0CRD7</accession>
<evidence type="ECO:0008006" key="5">
    <source>
        <dbReference type="Google" id="ProtNLM"/>
    </source>
</evidence>
<dbReference type="AlphaFoldDB" id="A0A7K0CRD7"/>
<organism evidence="3 4">
    <name type="scientific">Streptomyces smaragdinus</name>
    <dbReference type="NCBI Taxonomy" id="2585196"/>
    <lineage>
        <taxon>Bacteria</taxon>
        <taxon>Bacillati</taxon>
        <taxon>Actinomycetota</taxon>
        <taxon>Actinomycetes</taxon>
        <taxon>Kitasatosporales</taxon>
        <taxon>Streptomycetaceae</taxon>
        <taxon>Streptomyces</taxon>
    </lineage>
</organism>
<feature type="signal peptide" evidence="2">
    <location>
        <begin position="1"/>
        <end position="25"/>
    </location>
</feature>
<feature type="chain" id="PRO_5029912849" description="Lipoprotein" evidence="2">
    <location>
        <begin position="26"/>
        <end position="188"/>
    </location>
</feature>
<dbReference type="EMBL" id="WEGJ01000043">
    <property type="protein sequence ID" value="MQY16057.1"/>
    <property type="molecule type" value="Genomic_DNA"/>
</dbReference>
<evidence type="ECO:0000256" key="2">
    <source>
        <dbReference type="SAM" id="SignalP"/>
    </source>
</evidence>
<evidence type="ECO:0000313" key="3">
    <source>
        <dbReference type="EMBL" id="MQY16057.1"/>
    </source>
</evidence>
<name>A0A7K0CRD7_9ACTN</name>
<keyword evidence="4" id="KW-1185">Reference proteome</keyword>
<dbReference type="RefSeq" id="WP_228390581.1">
    <property type="nucleotide sequence ID" value="NZ_WEGJ01000043.1"/>
</dbReference>
<dbReference type="PROSITE" id="PS51257">
    <property type="entry name" value="PROKAR_LIPOPROTEIN"/>
    <property type="match status" value="1"/>
</dbReference>
<proteinExistence type="predicted"/>
<sequence>MTHVRRWTALAALTMLAMTGCGGSAEDGGDEVAAVSSAKPSGQGEAKTELAEYIAGKQTWVTCMREAGVDLPDPDAKGQVEIDIPAKEWKGDPKYRTAQEKCADKQPALPESVEKANQPDLTAEEKDRNRRYAACMQGNGAPDFPDIGEDGRFLEENWDSSSSSGKRASRTCDKEVYGLDTSTIVPKG</sequence>
<protein>
    <recommendedName>
        <fullName evidence="5">Lipoprotein</fullName>
    </recommendedName>
</protein>
<dbReference type="Proteomes" id="UP000466345">
    <property type="component" value="Unassembled WGS sequence"/>
</dbReference>
<feature type="region of interest" description="Disordered" evidence="1">
    <location>
        <begin position="99"/>
        <end position="171"/>
    </location>
</feature>
<reference evidence="3 4" key="1">
    <citation type="submission" date="2019-10" db="EMBL/GenBank/DDBJ databases">
        <title>Streptomyces smaragdinus sp. nov. and Streptomyces fabii sp. nov., isolated from the gut of fungus growing-termite Macrotermes natalensis.</title>
        <authorList>
            <person name="Schwitalla J."/>
            <person name="Benndorf R."/>
            <person name="Martin K."/>
            <person name="De Beer W."/>
            <person name="Kaster A.-K."/>
            <person name="Vollmers J."/>
            <person name="Poulsen M."/>
            <person name="Beemelmanns C."/>
        </authorList>
    </citation>
    <scope>NUCLEOTIDE SEQUENCE [LARGE SCALE GENOMIC DNA]</scope>
    <source>
        <strain evidence="3 4">RB5</strain>
    </source>
</reference>
<gene>
    <name evidence="3" type="ORF">SRB5_62490</name>
</gene>
<comment type="caution">
    <text evidence="3">The sequence shown here is derived from an EMBL/GenBank/DDBJ whole genome shotgun (WGS) entry which is preliminary data.</text>
</comment>
<evidence type="ECO:0000256" key="1">
    <source>
        <dbReference type="SAM" id="MobiDB-lite"/>
    </source>
</evidence>
<keyword evidence="2" id="KW-0732">Signal</keyword>